<reference evidence="10" key="1">
    <citation type="submission" date="2015-03" db="EMBL/GenBank/DDBJ databases">
        <authorList>
            <person name="Wibberg D."/>
        </authorList>
    </citation>
    <scope>NUCLEOTIDE SEQUENCE [LARGE SCALE GENOMIC DNA]</scope>
</reference>
<evidence type="ECO:0000313" key="9">
    <source>
        <dbReference type="EMBL" id="CQR58123.1"/>
    </source>
</evidence>
<dbReference type="PATRIC" id="fig|1073571.4.peg.6159"/>
<dbReference type="EMBL" id="LN831776">
    <property type="protein sequence ID" value="CQR58123.1"/>
    <property type="molecule type" value="Genomic_DNA"/>
</dbReference>
<comment type="subcellular location">
    <subcellularLocation>
        <location evidence="1">Membrane</location>
        <topology evidence="1">Multi-pass membrane protein</topology>
    </subcellularLocation>
</comment>
<keyword evidence="6 8" id="KW-1133">Transmembrane helix</keyword>
<feature type="transmembrane region" description="Helical" evidence="8">
    <location>
        <begin position="215"/>
        <end position="240"/>
    </location>
</feature>
<feature type="transmembrane region" description="Helical" evidence="8">
    <location>
        <begin position="12"/>
        <end position="31"/>
    </location>
</feature>
<evidence type="ECO:0000256" key="3">
    <source>
        <dbReference type="ARBA" id="ARBA00022448"/>
    </source>
</evidence>
<evidence type="ECO:0000256" key="6">
    <source>
        <dbReference type="ARBA" id="ARBA00022989"/>
    </source>
</evidence>
<evidence type="ECO:0000256" key="2">
    <source>
        <dbReference type="ARBA" id="ARBA00007998"/>
    </source>
</evidence>
<evidence type="ECO:0000256" key="8">
    <source>
        <dbReference type="SAM" id="Phobius"/>
    </source>
</evidence>
<evidence type="ECO:0000256" key="5">
    <source>
        <dbReference type="ARBA" id="ARBA00022692"/>
    </source>
</evidence>
<dbReference type="NCBIfam" id="TIGR00912">
    <property type="entry name" value="2A0309"/>
    <property type="match status" value="1"/>
</dbReference>
<protein>
    <submittedName>
        <fullName evidence="9">Spore germination protein (Amino acid permease)</fullName>
    </submittedName>
</protein>
<dbReference type="AlphaFoldDB" id="A0A0E3WJ40"/>
<evidence type="ECO:0000256" key="4">
    <source>
        <dbReference type="ARBA" id="ARBA00022544"/>
    </source>
</evidence>
<dbReference type="HOGENOM" id="CLU_047547_0_0_9"/>
<dbReference type="Gene3D" id="1.20.1740.10">
    <property type="entry name" value="Amino acid/polyamine transporter I"/>
    <property type="match status" value="1"/>
</dbReference>
<dbReference type="PANTHER" id="PTHR34975:SF2">
    <property type="entry name" value="SPORE GERMINATION PROTEIN A2"/>
    <property type="match status" value="1"/>
</dbReference>
<evidence type="ECO:0000256" key="1">
    <source>
        <dbReference type="ARBA" id="ARBA00004141"/>
    </source>
</evidence>
<feature type="transmembrane region" description="Helical" evidence="8">
    <location>
        <begin position="118"/>
        <end position="135"/>
    </location>
</feature>
<keyword evidence="7 8" id="KW-0472">Membrane</keyword>
<proteinExistence type="inferred from homology"/>
<name>A0A0E3WJ40_9BACL</name>
<evidence type="ECO:0000313" key="10">
    <source>
        <dbReference type="Proteomes" id="UP000033163"/>
    </source>
</evidence>
<dbReference type="GO" id="GO:0009847">
    <property type="term" value="P:spore germination"/>
    <property type="evidence" value="ECO:0007669"/>
    <property type="project" value="InterPro"/>
</dbReference>
<dbReference type="Proteomes" id="UP000033163">
    <property type="component" value="Chromosome I"/>
</dbReference>
<comment type="similarity">
    <text evidence="2">Belongs to the amino acid-polyamine-organocation (APC) superfamily. Spore germination protein (SGP) (TC 2.A.3.9) family.</text>
</comment>
<dbReference type="RefSeq" id="WP_020433421.1">
    <property type="nucleotide sequence ID" value="NZ_AGBD01001693.1"/>
</dbReference>
<keyword evidence="4" id="KW-0309">Germination</keyword>
<feature type="transmembrane region" description="Helical" evidence="8">
    <location>
        <begin position="75"/>
        <end position="98"/>
    </location>
</feature>
<sequence>MAQKEKMITKGQLFLFIIQAQIGVGILSLPSKLNETAKGGGGLSVLVAGAVTQLVIILLWLLLKKFPGLNLFNICIKLGGPIIGSLLIIVYIGYFILLGSNIMLNAVEVLRRWMLQTTPRWAVLALFSIMTLYLAREKLTVLARFYTLASVLFIPLFLFICYGLTQAHLENMFPLLEKGVLNIIKGAKETTISMYGFELMLIIYPLSEGTDKQKLITVSLSNLFVTLFYFFVVSTCLMFFNSEQIKMIPEPVIYLMKSLSFFIVDRADILFLPIWTVTLVCSIVSYCYAASMGFSVLFRRKSHRNFTPFVKIITFIIALAPATSVGIHLLDTASTYAAYLIIGGLTPVMLIISLFIKSKGSGLA</sequence>
<evidence type="ECO:0000256" key="7">
    <source>
        <dbReference type="ARBA" id="ARBA00023136"/>
    </source>
</evidence>
<keyword evidence="3" id="KW-0813">Transport</keyword>
<dbReference type="KEGG" id="pri:PRIO_5736"/>
<feature type="transmembrane region" description="Helical" evidence="8">
    <location>
        <begin position="142"/>
        <end position="165"/>
    </location>
</feature>
<dbReference type="InterPro" id="IPR004761">
    <property type="entry name" value="Spore_GerAB"/>
</dbReference>
<dbReference type="GO" id="GO:0016020">
    <property type="term" value="C:membrane"/>
    <property type="evidence" value="ECO:0007669"/>
    <property type="project" value="UniProtKB-SubCell"/>
</dbReference>
<dbReference type="PANTHER" id="PTHR34975">
    <property type="entry name" value="SPORE GERMINATION PROTEIN A2"/>
    <property type="match status" value="1"/>
</dbReference>
<organism evidence="9 10">
    <name type="scientific">Paenibacillus riograndensis SBR5</name>
    <dbReference type="NCBI Taxonomy" id="1073571"/>
    <lineage>
        <taxon>Bacteria</taxon>
        <taxon>Bacillati</taxon>
        <taxon>Bacillota</taxon>
        <taxon>Bacilli</taxon>
        <taxon>Bacillales</taxon>
        <taxon>Paenibacillaceae</taxon>
        <taxon>Paenibacillus</taxon>
        <taxon>Paenibacillus sonchi group</taxon>
    </lineage>
</organism>
<feature type="transmembrane region" description="Helical" evidence="8">
    <location>
        <begin position="336"/>
        <end position="356"/>
    </location>
</feature>
<keyword evidence="5 8" id="KW-0812">Transmembrane</keyword>
<dbReference type="Pfam" id="PF03845">
    <property type="entry name" value="Spore_permease"/>
    <property type="match status" value="1"/>
</dbReference>
<feature type="transmembrane region" description="Helical" evidence="8">
    <location>
        <begin position="277"/>
        <end position="297"/>
    </location>
</feature>
<feature type="transmembrane region" description="Helical" evidence="8">
    <location>
        <begin position="43"/>
        <end position="63"/>
    </location>
</feature>
<feature type="transmembrane region" description="Helical" evidence="8">
    <location>
        <begin position="309"/>
        <end position="330"/>
    </location>
</feature>
<dbReference type="STRING" id="483937.AMQ84_01820"/>
<gene>
    <name evidence="9" type="ORF">PRIO_5736</name>
</gene>
<accession>A0A0E3WJ40</accession>